<evidence type="ECO:0000313" key="2">
    <source>
        <dbReference type="EMBL" id="RJE19360.1"/>
    </source>
</evidence>
<sequence>MASTPSAENPNPSDTNEESNPRKIVLHVLCPTLPSPNRFTFHDFTLSSTVASLKTRLSESIPSRPTPAIQKLIYCGKPIANDGLTLQSVLEPVESTEYSIHLVLPPAPTPSTPTAFSTGSTTTTDFRHMPMQPNPLFESGRSSGSNEPQNSQDSGLNAPGLRFRGSVPPPGGVSEADIGLSLRRNIDTLRRHVEQQQRALSPQARAQEAATTFPNPLSSPTPSSQFPRRHPYHQRSPDAPSSPLHSVTGQSPLSSGPRAYTTPPSAPFSSRMPAESVQLSHLYRARVQIIQAQIALYEDQLRRGNAPPLEQIIRMRNQLFQFLDHQYQNPIGPRDNNLESLISRVLDMYTRADQIRVMQLRSHSVLYNNDNAPTTTGVSTAPLHLLTSPDGYQALIASQNESEIMRALSGLRPSPSPEAAPLGHGHPPPLQQNAEAAVLQNAVRQAVLNQQMGNAQNAQLGFARNMRRIWLFVRLYFFCYMFSQPGTWSRILLVCLAVVISLLSETGVPQYVYRITVAPVRRHFESLVQVGPVPPGAGAEGTQQRNEQGVAATVPRDQRDGSAGNFRNNIRRVERSVALFLASLIPGVGERHVEVRNAVEAAERAREEERRQEEQRREEANNTEGSAEQQPQESTNASAEAGQDATTGSDSQYDTPGDERS</sequence>
<dbReference type="InterPro" id="IPR029071">
    <property type="entry name" value="Ubiquitin-like_domsf"/>
</dbReference>
<comment type="caution">
    <text evidence="2">The sequence shown here is derived from an EMBL/GenBank/DDBJ whole genome shotgun (WGS) entry which is preliminary data.</text>
</comment>
<protein>
    <submittedName>
        <fullName evidence="2">Conserved fungal protein</fullName>
    </submittedName>
</protein>
<dbReference type="SUPFAM" id="SSF54236">
    <property type="entry name" value="Ubiquitin-like"/>
    <property type="match status" value="1"/>
</dbReference>
<evidence type="ECO:0000313" key="3">
    <source>
        <dbReference type="Proteomes" id="UP000266188"/>
    </source>
</evidence>
<feature type="region of interest" description="Disordered" evidence="1">
    <location>
        <begin position="194"/>
        <end position="272"/>
    </location>
</feature>
<feature type="region of interest" description="Disordered" evidence="1">
    <location>
        <begin position="105"/>
        <end position="178"/>
    </location>
</feature>
<feature type="compositionally biased region" description="Polar residues" evidence="1">
    <location>
        <begin position="243"/>
        <end position="254"/>
    </location>
</feature>
<feature type="compositionally biased region" description="Polar residues" evidence="1">
    <location>
        <begin position="140"/>
        <end position="155"/>
    </location>
</feature>
<dbReference type="GO" id="GO:0030968">
    <property type="term" value="P:endoplasmic reticulum unfolded protein response"/>
    <property type="evidence" value="ECO:0007669"/>
    <property type="project" value="TreeGrafter"/>
</dbReference>
<dbReference type="InterPro" id="IPR039751">
    <property type="entry name" value="HERPUD1/2"/>
</dbReference>
<feature type="region of interest" description="Disordered" evidence="1">
    <location>
        <begin position="603"/>
        <end position="661"/>
    </location>
</feature>
<reference evidence="3" key="1">
    <citation type="submission" date="2017-02" db="EMBL/GenBank/DDBJ databases">
        <authorList>
            <person name="Tafer H."/>
            <person name="Lopandic K."/>
        </authorList>
    </citation>
    <scope>NUCLEOTIDE SEQUENCE [LARGE SCALE GENOMIC DNA]</scope>
    <source>
        <strain evidence="3">CBS 366.77</strain>
    </source>
</reference>
<feature type="compositionally biased region" description="Low complexity" evidence="1">
    <location>
        <begin position="112"/>
        <end position="124"/>
    </location>
</feature>
<proteinExistence type="predicted"/>
<dbReference type="AlphaFoldDB" id="A0A3A2Z9S9"/>
<evidence type="ECO:0000256" key="1">
    <source>
        <dbReference type="SAM" id="MobiDB-lite"/>
    </source>
</evidence>
<feature type="compositionally biased region" description="Polar residues" evidence="1">
    <location>
        <begin position="1"/>
        <end position="14"/>
    </location>
</feature>
<feature type="region of interest" description="Disordered" evidence="1">
    <location>
        <begin position="531"/>
        <end position="567"/>
    </location>
</feature>
<feature type="compositionally biased region" description="Basic and acidic residues" evidence="1">
    <location>
        <begin position="603"/>
        <end position="620"/>
    </location>
</feature>
<name>A0A3A2Z9S9_9EURO</name>
<organism evidence="2 3">
    <name type="scientific">Aspergillus sclerotialis</name>
    <dbReference type="NCBI Taxonomy" id="2070753"/>
    <lineage>
        <taxon>Eukaryota</taxon>
        <taxon>Fungi</taxon>
        <taxon>Dikarya</taxon>
        <taxon>Ascomycota</taxon>
        <taxon>Pezizomycotina</taxon>
        <taxon>Eurotiomycetes</taxon>
        <taxon>Eurotiomycetidae</taxon>
        <taxon>Eurotiales</taxon>
        <taxon>Aspergillaceae</taxon>
        <taxon>Aspergillus</taxon>
        <taxon>Aspergillus subgen. Polypaecilum</taxon>
    </lineage>
</organism>
<gene>
    <name evidence="2" type="ORF">PHISCL_08312</name>
</gene>
<dbReference type="Proteomes" id="UP000266188">
    <property type="component" value="Unassembled WGS sequence"/>
</dbReference>
<dbReference type="OrthoDB" id="21589at2759"/>
<accession>A0A3A2Z9S9</accession>
<feature type="compositionally biased region" description="Polar residues" evidence="1">
    <location>
        <begin position="623"/>
        <end position="654"/>
    </location>
</feature>
<dbReference type="PANTHER" id="PTHR12943:SF27">
    <property type="entry name" value="HOMOCYSTEINE-INDUCED ENDOPLASMIC RETICULUM PROTEIN, ISOFORM A"/>
    <property type="match status" value="1"/>
</dbReference>
<keyword evidence="3" id="KW-1185">Reference proteome</keyword>
<dbReference type="PANTHER" id="PTHR12943">
    <property type="entry name" value="HOMOCYSTEINE-RESPONSIVE ENDOPLASMIC RETICULUM-RESIDENT UNIQUITIN-LIKE DOMAIN HERPUD PROTEIN FAMILY MEMBER"/>
    <property type="match status" value="1"/>
</dbReference>
<dbReference type="EMBL" id="MVGC01000416">
    <property type="protein sequence ID" value="RJE19360.1"/>
    <property type="molecule type" value="Genomic_DNA"/>
</dbReference>
<dbReference type="Gene3D" id="3.10.20.90">
    <property type="entry name" value="Phosphatidylinositol 3-kinase Catalytic Subunit, Chain A, domain 1"/>
    <property type="match status" value="1"/>
</dbReference>
<feature type="region of interest" description="Disordered" evidence="1">
    <location>
        <begin position="1"/>
        <end position="21"/>
    </location>
</feature>
<dbReference type="STRING" id="2070753.A0A3A2Z9S9"/>
<feature type="compositionally biased region" description="Polar residues" evidence="1">
    <location>
        <begin position="209"/>
        <end position="226"/>
    </location>
</feature>